<dbReference type="GO" id="GO:0016491">
    <property type="term" value="F:oxidoreductase activity"/>
    <property type="evidence" value="ECO:0007669"/>
    <property type="project" value="UniProtKB-KW"/>
</dbReference>
<keyword evidence="2" id="KW-0520">NAD</keyword>
<proteinExistence type="predicted"/>
<dbReference type="Pfam" id="PF08125">
    <property type="entry name" value="Mannitol_dh_C"/>
    <property type="match status" value="1"/>
</dbReference>
<dbReference type="OrthoDB" id="271711at2"/>
<dbReference type="Gene3D" id="3.40.50.720">
    <property type="entry name" value="NAD(P)-binding Rossmann-like Domain"/>
    <property type="match status" value="1"/>
</dbReference>
<dbReference type="PANTHER" id="PTHR30524:SF0">
    <property type="entry name" value="ALTRONATE OXIDOREDUCTASE-RELATED"/>
    <property type="match status" value="1"/>
</dbReference>
<dbReference type="InterPro" id="IPR036291">
    <property type="entry name" value="NAD(P)-bd_dom_sf"/>
</dbReference>
<dbReference type="InterPro" id="IPR013118">
    <property type="entry name" value="Mannitol_DH_C"/>
</dbReference>
<dbReference type="InterPro" id="IPR013131">
    <property type="entry name" value="Mannitol_DH_N"/>
</dbReference>
<keyword evidence="1" id="KW-0560">Oxidoreductase</keyword>
<feature type="domain" description="Mannitol dehydrogenase N-terminal" evidence="3">
    <location>
        <begin position="5"/>
        <end position="220"/>
    </location>
</feature>
<protein>
    <submittedName>
        <fullName evidence="5">D-mannonate oxidoreductase</fullName>
    </submittedName>
</protein>
<dbReference type="InterPro" id="IPR008927">
    <property type="entry name" value="6-PGluconate_DH-like_C_sf"/>
</dbReference>
<accession>A0A657LVV5</accession>
<dbReference type="PANTHER" id="PTHR30524">
    <property type="entry name" value="MANNITOL-1-PHOSPHATE 5-DEHYDROGENASE"/>
    <property type="match status" value="1"/>
</dbReference>
<organism evidence="5 6">
    <name type="scientific">Pararhizobium antarcticum</name>
    <dbReference type="NCBI Taxonomy" id="1798805"/>
    <lineage>
        <taxon>Bacteria</taxon>
        <taxon>Pseudomonadati</taxon>
        <taxon>Pseudomonadota</taxon>
        <taxon>Alphaproteobacteria</taxon>
        <taxon>Hyphomicrobiales</taxon>
        <taxon>Rhizobiaceae</taxon>
        <taxon>Rhizobium/Agrobacterium group</taxon>
        <taxon>Pararhizobium</taxon>
    </lineage>
</organism>
<evidence type="ECO:0000313" key="6">
    <source>
        <dbReference type="Proteomes" id="UP000182661"/>
    </source>
</evidence>
<reference evidence="5 6" key="1">
    <citation type="submission" date="2016-02" db="EMBL/GenBank/DDBJ databases">
        <title>Genome sequencing of a beta-galactosidase producing bacteria Rhizobium sp. 59.</title>
        <authorList>
            <person name="Wang D."/>
            <person name="Kot W."/>
            <person name="Qin Y."/>
            <person name="Hansen L."/>
            <person name="Naqvi K."/>
            <person name="Rensing C."/>
        </authorList>
    </citation>
    <scope>NUCLEOTIDE SEQUENCE [LARGE SCALE GENOMIC DNA]</scope>
    <source>
        <strain evidence="5 6">59</strain>
    </source>
</reference>
<dbReference type="AlphaFoldDB" id="A0A657LVV5"/>
<evidence type="ECO:0000256" key="2">
    <source>
        <dbReference type="ARBA" id="ARBA00023027"/>
    </source>
</evidence>
<dbReference type="RefSeq" id="WP_071832482.1">
    <property type="nucleotide sequence ID" value="NZ_LSRP01000075.1"/>
</dbReference>
<feature type="domain" description="Mannitol dehydrogenase C-terminal" evidence="4">
    <location>
        <begin position="238"/>
        <end position="342"/>
    </location>
</feature>
<gene>
    <name evidence="5" type="ORF">AX760_14130</name>
</gene>
<evidence type="ECO:0000313" key="5">
    <source>
        <dbReference type="EMBL" id="OJF98385.1"/>
    </source>
</evidence>
<dbReference type="EMBL" id="LSRP01000075">
    <property type="protein sequence ID" value="OJF98385.1"/>
    <property type="molecule type" value="Genomic_DNA"/>
</dbReference>
<dbReference type="Gene3D" id="1.10.1040.10">
    <property type="entry name" value="N-(1-d-carboxylethyl)-l-norvaline Dehydrogenase, domain 2"/>
    <property type="match status" value="1"/>
</dbReference>
<evidence type="ECO:0000259" key="4">
    <source>
        <dbReference type="Pfam" id="PF08125"/>
    </source>
</evidence>
<dbReference type="SUPFAM" id="SSF48179">
    <property type="entry name" value="6-phosphogluconate dehydrogenase C-terminal domain-like"/>
    <property type="match status" value="1"/>
</dbReference>
<evidence type="ECO:0000256" key="1">
    <source>
        <dbReference type="ARBA" id="ARBA00023002"/>
    </source>
</evidence>
<dbReference type="Pfam" id="PF01232">
    <property type="entry name" value="Mannitol_dh"/>
    <property type="match status" value="1"/>
</dbReference>
<dbReference type="Proteomes" id="UP000182661">
    <property type="component" value="Unassembled WGS sequence"/>
</dbReference>
<sequence length="363" mass="39700">MNTPIVQFGTSRFLQAHADLFISEALERGEAAGKITIVQTTGSSERAGRLSALAAPGGFPVIVRGLENGIAINRTQQVTSVARALSTGEDWTEVIRIVTEEAEILISNTGDTGYRIDADKPDQPVPASFPGKLLLLLHARFMANARPLTMLPCELVSRNGSVLKALILDLARQRLADDAFSAWLDTQVIWANTLVDRIVSEPIEPAGAVAEPYALWAIEAQPGLCLPCTHASLLVVADLTPYEKLKLHILNLGHTVLADIWLKEKRPEAETVREILTVAQIRSTLLDLYETEVIPAFAAKGLGEQAMAYVAATLERFDNPFLDHRMRDIANHHAEKRVRRIVDFSAWSPTVPMPKLTAIANPA</sequence>
<keyword evidence="6" id="KW-1185">Reference proteome</keyword>
<name>A0A657LVV5_9HYPH</name>
<comment type="caution">
    <text evidence="5">The sequence shown here is derived from an EMBL/GenBank/DDBJ whole genome shotgun (WGS) entry which is preliminary data.</text>
</comment>
<dbReference type="InterPro" id="IPR013328">
    <property type="entry name" value="6PGD_dom2"/>
</dbReference>
<dbReference type="SUPFAM" id="SSF51735">
    <property type="entry name" value="NAD(P)-binding Rossmann-fold domains"/>
    <property type="match status" value="1"/>
</dbReference>
<evidence type="ECO:0000259" key="3">
    <source>
        <dbReference type="Pfam" id="PF01232"/>
    </source>
</evidence>